<name>A0AAV7PUP7_PLEWA</name>
<gene>
    <name evidence="2" type="ORF">NDU88_009360</name>
</gene>
<dbReference type="Proteomes" id="UP001066276">
    <property type="component" value="Chromosome 7"/>
</dbReference>
<evidence type="ECO:0000313" key="3">
    <source>
        <dbReference type="Proteomes" id="UP001066276"/>
    </source>
</evidence>
<accession>A0AAV7PUP7</accession>
<dbReference type="EMBL" id="JANPWB010000011">
    <property type="protein sequence ID" value="KAJ1131017.1"/>
    <property type="molecule type" value="Genomic_DNA"/>
</dbReference>
<keyword evidence="3" id="KW-1185">Reference proteome</keyword>
<organism evidence="2 3">
    <name type="scientific">Pleurodeles waltl</name>
    <name type="common">Iberian ribbed newt</name>
    <dbReference type="NCBI Taxonomy" id="8319"/>
    <lineage>
        <taxon>Eukaryota</taxon>
        <taxon>Metazoa</taxon>
        <taxon>Chordata</taxon>
        <taxon>Craniata</taxon>
        <taxon>Vertebrata</taxon>
        <taxon>Euteleostomi</taxon>
        <taxon>Amphibia</taxon>
        <taxon>Batrachia</taxon>
        <taxon>Caudata</taxon>
        <taxon>Salamandroidea</taxon>
        <taxon>Salamandridae</taxon>
        <taxon>Pleurodelinae</taxon>
        <taxon>Pleurodeles</taxon>
    </lineage>
</organism>
<sequence>MPIRGLPATQRSAQSMLMKTDPQSAQNSRHQPRTKNSTQPGADASPVPHPYSAGTRLQSRGGPRASAASAQGAARDQEKQHSCGCNGAPLSRAYISLQTGPPCCATLPLDNSTLLEGLVGVPQYFSNLRIKQMGLCAIIRSGAGVHEQGSECRRFVAALMGQGVLVRPLEEGGLVRLSDDLVAFLHF</sequence>
<evidence type="ECO:0000256" key="1">
    <source>
        <dbReference type="SAM" id="MobiDB-lite"/>
    </source>
</evidence>
<evidence type="ECO:0000313" key="2">
    <source>
        <dbReference type="EMBL" id="KAJ1131017.1"/>
    </source>
</evidence>
<proteinExistence type="predicted"/>
<feature type="region of interest" description="Disordered" evidence="1">
    <location>
        <begin position="1"/>
        <end position="82"/>
    </location>
</feature>
<feature type="compositionally biased region" description="Low complexity" evidence="1">
    <location>
        <begin position="58"/>
        <end position="74"/>
    </location>
</feature>
<protein>
    <submittedName>
        <fullName evidence="2">Uncharacterized protein</fullName>
    </submittedName>
</protein>
<feature type="compositionally biased region" description="Polar residues" evidence="1">
    <location>
        <begin position="9"/>
        <end position="40"/>
    </location>
</feature>
<comment type="caution">
    <text evidence="2">The sequence shown here is derived from an EMBL/GenBank/DDBJ whole genome shotgun (WGS) entry which is preliminary data.</text>
</comment>
<dbReference type="AlphaFoldDB" id="A0AAV7PUP7"/>
<reference evidence="2" key="1">
    <citation type="journal article" date="2022" name="bioRxiv">
        <title>Sequencing and chromosome-scale assembly of the giantPleurodeles waltlgenome.</title>
        <authorList>
            <person name="Brown T."/>
            <person name="Elewa A."/>
            <person name="Iarovenko S."/>
            <person name="Subramanian E."/>
            <person name="Araus A.J."/>
            <person name="Petzold A."/>
            <person name="Susuki M."/>
            <person name="Suzuki K.-i.T."/>
            <person name="Hayashi T."/>
            <person name="Toyoda A."/>
            <person name="Oliveira C."/>
            <person name="Osipova E."/>
            <person name="Leigh N.D."/>
            <person name="Simon A."/>
            <person name="Yun M.H."/>
        </authorList>
    </citation>
    <scope>NUCLEOTIDE SEQUENCE</scope>
    <source>
        <strain evidence="2">20211129_DDA</strain>
        <tissue evidence="2">Liver</tissue>
    </source>
</reference>